<dbReference type="InterPro" id="IPR001537">
    <property type="entry name" value="SpoU_MeTrfase"/>
</dbReference>
<gene>
    <name evidence="5" type="ORF">UFOPK2399_01208</name>
</gene>
<evidence type="ECO:0000256" key="1">
    <source>
        <dbReference type="ARBA" id="ARBA00007228"/>
    </source>
</evidence>
<evidence type="ECO:0000256" key="3">
    <source>
        <dbReference type="ARBA" id="ARBA00022679"/>
    </source>
</evidence>
<keyword evidence="2" id="KW-0489">Methyltransferase</keyword>
<feature type="domain" description="RNA 2-O ribose methyltransferase substrate binding" evidence="4">
    <location>
        <begin position="29"/>
        <end position="91"/>
    </location>
</feature>
<dbReference type="EMBL" id="CAEZXP010000003">
    <property type="protein sequence ID" value="CAB4698775.1"/>
    <property type="molecule type" value="Genomic_DNA"/>
</dbReference>
<sequence>MITSVDNPRVKEVVRLRGSRERRASGLFIAEGRREVERALGSGLKAQAIYVAPELIEWTGGEEVSAKVLAKMAYRAEPEGVVGVFVAPTHAVPASPSLVLVCVGIEKPGNLGAMARSAVAAGADALIVADGVVDPFNPNAIRASTGAVFTLPIVAGALEDVQGLGIELVAAVVGATQRAWEADLASPTALVIGAEDEGLDARWRQACATHISLPVIGEGVDSLNAANAAAVLLFEAVRQRSVTS</sequence>
<dbReference type="GO" id="GO:0006396">
    <property type="term" value="P:RNA processing"/>
    <property type="evidence" value="ECO:0007669"/>
    <property type="project" value="InterPro"/>
</dbReference>
<dbReference type="PANTHER" id="PTHR43191">
    <property type="entry name" value="RRNA METHYLTRANSFERASE 3"/>
    <property type="match status" value="1"/>
</dbReference>
<dbReference type="Pfam" id="PF00588">
    <property type="entry name" value="SpoU_methylase"/>
    <property type="match status" value="1"/>
</dbReference>
<organism evidence="5">
    <name type="scientific">freshwater metagenome</name>
    <dbReference type="NCBI Taxonomy" id="449393"/>
    <lineage>
        <taxon>unclassified sequences</taxon>
        <taxon>metagenomes</taxon>
        <taxon>ecological metagenomes</taxon>
    </lineage>
</organism>
<keyword evidence="3" id="KW-0808">Transferase</keyword>
<dbReference type="Gene3D" id="3.30.1330.30">
    <property type="match status" value="1"/>
</dbReference>
<evidence type="ECO:0000313" key="5">
    <source>
        <dbReference type="EMBL" id="CAB4698775.1"/>
    </source>
</evidence>
<dbReference type="SUPFAM" id="SSF55315">
    <property type="entry name" value="L30e-like"/>
    <property type="match status" value="1"/>
</dbReference>
<dbReference type="InterPro" id="IPR053888">
    <property type="entry name" value="MRM3-like_sub_bind"/>
</dbReference>
<comment type="similarity">
    <text evidence="1">Belongs to the class IV-like SAM-binding methyltransferase superfamily. RNA methyltransferase TrmH family.</text>
</comment>
<evidence type="ECO:0000259" key="4">
    <source>
        <dbReference type="SMART" id="SM00967"/>
    </source>
</evidence>
<dbReference type="InterPro" id="IPR029028">
    <property type="entry name" value="Alpha/beta_knot_MTases"/>
</dbReference>
<proteinExistence type="inferred from homology"/>
<dbReference type="GO" id="GO:0008173">
    <property type="term" value="F:RNA methyltransferase activity"/>
    <property type="evidence" value="ECO:0007669"/>
    <property type="project" value="InterPro"/>
</dbReference>
<dbReference type="GO" id="GO:0032259">
    <property type="term" value="P:methylation"/>
    <property type="evidence" value="ECO:0007669"/>
    <property type="project" value="UniProtKB-KW"/>
</dbReference>
<dbReference type="AlphaFoldDB" id="A0A6J6PPM7"/>
<dbReference type="Pfam" id="PF22435">
    <property type="entry name" value="MRM3-like_sub_bind"/>
    <property type="match status" value="1"/>
</dbReference>
<protein>
    <submittedName>
        <fullName evidence="5">Unannotated protein</fullName>
    </submittedName>
</protein>
<dbReference type="Gene3D" id="3.40.1280.10">
    <property type="match status" value="1"/>
</dbReference>
<dbReference type="InterPro" id="IPR013123">
    <property type="entry name" value="SpoU_subst-bd"/>
</dbReference>
<reference evidence="5" key="1">
    <citation type="submission" date="2020-05" db="EMBL/GenBank/DDBJ databases">
        <authorList>
            <person name="Chiriac C."/>
            <person name="Salcher M."/>
            <person name="Ghai R."/>
            <person name="Kavagutti S V."/>
        </authorList>
    </citation>
    <scope>NUCLEOTIDE SEQUENCE</scope>
</reference>
<dbReference type="InterPro" id="IPR029064">
    <property type="entry name" value="Ribosomal_eL30-like_sf"/>
</dbReference>
<name>A0A6J6PPM7_9ZZZZ</name>
<dbReference type="InterPro" id="IPR051259">
    <property type="entry name" value="rRNA_Methyltransferase"/>
</dbReference>
<dbReference type="SMART" id="SM00967">
    <property type="entry name" value="SpoU_sub_bind"/>
    <property type="match status" value="1"/>
</dbReference>
<dbReference type="GO" id="GO:0005737">
    <property type="term" value="C:cytoplasm"/>
    <property type="evidence" value="ECO:0007669"/>
    <property type="project" value="UniProtKB-ARBA"/>
</dbReference>
<accession>A0A6J6PPM7</accession>
<evidence type="ECO:0000256" key="2">
    <source>
        <dbReference type="ARBA" id="ARBA00022603"/>
    </source>
</evidence>
<dbReference type="SUPFAM" id="SSF75217">
    <property type="entry name" value="alpha/beta knot"/>
    <property type="match status" value="1"/>
</dbReference>
<dbReference type="PANTHER" id="PTHR43191:SF2">
    <property type="entry name" value="RRNA METHYLTRANSFERASE 3, MITOCHONDRIAL"/>
    <property type="match status" value="1"/>
</dbReference>
<dbReference type="GO" id="GO:0003723">
    <property type="term" value="F:RNA binding"/>
    <property type="evidence" value="ECO:0007669"/>
    <property type="project" value="InterPro"/>
</dbReference>
<dbReference type="InterPro" id="IPR029026">
    <property type="entry name" value="tRNA_m1G_MTases_N"/>
</dbReference>